<dbReference type="Pfam" id="PF01544">
    <property type="entry name" value="CorA"/>
    <property type="match status" value="1"/>
</dbReference>
<keyword evidence="9 13" id="KW-1133">Transmembrane helix</keyword>
<accession>A0A1S7Q3L7</accession>
<dbReference type="EMBL" id="FBWG01000018">
    <property type="protein sequence ID" value="CUX30817.1"/>
    <property type="molecule type" value="Genomic_DNA"/>
</dbReference>
<evidence type="ECO:0000256" key="7">
    <source>
        <dbReference type="ARBA" id="ARBA00022692"/>
    </source>
</evidence>
<organism evidence="14 15">
    <name type="scientific">Agrobacterium deltaense Zutra 3/1</name>
    <dbReference type="NCBI Taxonomy" id="1183427"/>
    <lineage>
        <taxon>Bacteria</taxon>
        <taxon>Pseudomonadati</taxon>
        <taxon>Pseudomonadota</taxon>
        <taxon>Alphaproteobacteria</taxon>
        <taxon>Hyphomicrobiales</taxon>
        <taxon>Rhizobiaceae</taxon>
        <taxon>Rhizobium/Agrobacterium group</taxon>
        <taxon>Agrobacterium</taxon>
    </lineage>
</organism>
<keyword evidence="4" id="KW-0813">Transport</keyword>
<dbReference type="GO" id="GO:0015087">
    <property type="term" value="F:cobalt ion transmembrane transporter activity"/>
    <property type="evidence" value="ECO:0007669"/>
    <property type="project" value="TreeGrafter"/>
</dbReference>
<keyword evidence="11 13" id="KW-0472">Membrane</keyword>
<comment type="catalytic activity">
    <reaction evidence="12">
        <text>Mg(2+)(in) = Mg(2+)(out)</text>
        <dbReference type="Rhea" id="RHEA:29827"/>
        <dbReference type="ChEBI" id="CHEBI:18420"/>
    </reaction>
</comment>
<sequence length="342" mass="38081">MLSSIAAEACNVERRNGLIKAYRANCEAISLSSDDGSGQIPDDIVWVDLVNPDRAEEQHVEKLLGVELPTREDLKDIEPSSRLYMEDANVFMTASLVWKADSDDPRLTDVAFVLVGKRLVTIRYAEPKSFHLFIAAITRAPHEMRSGTALLLKLLETIVDRTAEILENSVAGIDNLAADILGSQARSKRKAPRYLEDRLTNIAAYHRLISKVRVSLASLARLQTFLSTSDQAREDKGAREQGKSIGRDIQSLNEHASFVSGNLTFLLDASLGIINIEQNSIIKIFSIASVVFLPPTLVASVYGMNFQLMPELNWTFGYPLALIVMLMSAIIPFLFFRWKGWL</sequence>
<evidence type="ECO:0000256" key="13">
    <source>
        <dbReference type="SAM" id="Phobius"/>
    </source>
</evidence>
<keyword evidence="8" id="KW-0460">Magnesium</keyword>
<dbReference type="Proteomes" id="UP000191987">
    <property type="component" value="Unassembled WGS sequence"/>
</dbReference>
<dbReference type="SUPFAM" id="SSF143865">
    <property type="entry name" value="CorA soluble domain-like"/>
    <property type="match status" value="1"/>
</dbReference>
<dbReference type="InterPro" id="IPR050829">
    <property type="entry name" value="CorA_MIT"/>
</dbReference>
<keyword evidence="6" id="KW-0997">Cell inner membrane</keyword>
<dbReference type="GO" id="GO:0015099">
    <property type="term" value="F:nickel cation transmembrane transporter activity"/>
    <property type="evidence" value="ECO:0007669"/>
    <property type="project" value="TreeGrafter"/>
</dbReference>
<evidence type="ECO:0000313" key="15">
    <source>
        <dbReference type="Proteomes" id="UP000191987"/>
    </source>
</evidence>
<dbReference type="GO" id="GO:0015095">
    <property type="term" value="F:magnesium ion transmembrane transporter activity"/>
    <property type="evidence" value="ECO:0007669"/>
    <property type="project" value="TreeGrafter"/>
</dbReference>
<feature type="transmembrane region" description="Helical" evidence="13">
    <location>
        <begin position="316"/>
        <end position="336"/>
    </location>
</feature>
<proteinExistence type="inferred from homology"/>
<evidence type="ECO:0000256" key="8">
    <source>
        <dbReference type="ARBA" id="ARBA00022842"/>
    </source>
</evidence>
<dbReference type="Gene3D" id="3.30.460.20">
    <property type="entry name" value="CorA soluble domain-like"/>
    <property type="match status" value="1"/>
</dbReference>
<evidence type="ECO:0000256" key="5">
    <source>
        <dbReference type="ARBA" id="ARBA00022475"/>
    </source>
</evidence>
<evidence type="ECO:0000256" key="2">
    <source>
        <dbReference type="ARBA" id="ARBA00009765"/>
    </source>
</evidence>
<gene>
    <name evidence="14" type="primary">corA</name>
    <name evidence="14" type="ORF">AGR7C_Cc250045</name>
</gene>
<protein>
    <recommendedName>
        <fullName evidence="3">Magnesium transport protein CorA</fullName>
    </recommendedName>
</protein>
<keyword evidence="10" id="KW-0406">Ion transport</keyword>
<dbReference type="PANTHER" id="PTHR47685:SF1">
    <property type="entry name" value="MAGNESIUM TRANSPORT PROTEIN CORA"/>
    <property type="match status" value="1"/>
</dbReference>
<dbReference type="CDD" id="cd12837">
    <property type="entry name" value="EcCorA-like_u1"/>
    <property type="match status" value="1"/>
</dbReference>
<name>A0A1S7Q3L7_9HYPH</name>
<dbReference type="AlphaFoldDB" id="A0A1S7Q3L7"/>
<dbReference type="InterPro" id="IPR002523">
    <property type="entry name" value="MgTranspt_CorA/ZnTranspt_ZntB"/>
</dbReference>
<reference evidence="14 15" key="1">
    <citation type="submission" date="2016-01" db="EMBL/GenBank/DDBJ databases">
        <authorList>
            <person name="Oliw E.H."/>
        </authorList>
    </citation>
    <scope>NUCLEOTIDE SEQUENCE [LARGE SCALE GENOMIC DNA]</scope>
    <source>
        <strain evidence="14 15">Zutra 3-1</strain>
    </source>
</reference>
<comment type="subcellular location">
    <subcellularLocation>
        <location evidence="1">Cell inner membrane</location>
        <topology evidence="1">Multi-pass membrane protein</topology>
    </subcellularLocation>
</comment>
<dbReference type="InterPro" id="IPR045863">
    <property type="entry name" value="CorA_TM1_TM2"/>
</dbReference>
<evidence type="ECO:0000256" key="11">
    <source>
        <dbReference type="ARBA" id="ARBA00023136"/>
    </source>
</evidence>
<feature type="transmembrane region" description="Helical" evidence="13">
    <location>
        <begin position="284"/>
        <end position="304"/>
    </location>
</feature>
<dbReference type="InterPro" id="IPR045861">
    <property type="entry name" value="CorA_cytoplasmic_dom"/>
</dbReference>
<evidence type="ECO:0000256" key="12">
    <source>
        <dbReference type="ARBA" id="ARBA00034269"/>
    </source>
</evidence>
<dbReference type="Gene3D" id="1.20.58.340">
    <property type="entry name" value="Magnesium transport protein CorA, transmembrane region"/>
    <property type="match status" value="2"/>
</dbReference>
<evidence type="ECO:0000256" key="4">
    <source>
        <dbReference type="ARBA" id="ARBA00022448"/>
    </source>
</evidence>
<dbReference type="SUPFAM" id="SSF144083">
    <property type="entry name" value="Magnesium transport protein CorA, transmembrane region"/>
    <property type="match status" value="1"/>
</dbReference>
<evidence type="ECO:0000256" key="9">
    <source>
        <dbReference type="ARBA" id="ARBA00022989"/>
    </source>
</evidence>
<evidence type="ECO:0000313" key="14">
    <source>
        <dbReference type="EMBL" id="CUX30817.1"/>
    </source>
</evidence>
<evidence type="ECO:0000256" key="3">
    <source>
        <dbReference type="ARBA" id="ARBA00019439"/>
    </source>
</evidence>
<comment type="similarity">
    <text evidence="2">Belongs to the CorA metal ion transporter (MIT) (TC 1.A.35) family.</text>
</comment>
<dbReference type="GO" id="GO:0005886">
    <property type="term" value="C:plasma membrane"/>
    <property type="evidence" value="ECO:0007669"/>
    <property type="project" value="UniProtKB-SubCell"/>
</dbReference>
<keyword evidence="5" id="KW-1003">Cell membrane</keyword>
<dbReference type="PANTHER" id="PTHR47685">
    <property type="entry name" value="MAGNESIUM TRANSPORT PROTEIN CORA"/>
    <property type="match status" value="1"/>
</dbReference>
<dbReference type="FunFam" id="1.20.58.340:FF:000001">
    <property type="entry name" value="Magnesium transport protein CorA"/>
    <property type="match status" value="1"/>
</dbReference>
<evidence type="ECO:0000256" key="1">
    <source>
        <dbReference type="ARBA" id="ARBA00004429"/>
    </source>
</evidence>
<evidence type="ECO:0000256" key="10">
    <source>
        <dbReference type="ARBA" id="ARBA00023065"/>
    </source>
</evidence>
<evidence type="ECO:0000256" key="6">
    <source>
        <dbReference type="ARBA" id="ARBA00022519"/>
    </source>
</evidence>
<keyword evidence="7 13" id="KW-0812">Transmembrane</keyword>